<protein>
    <recommendedName>
        <fullName evidence="9">C2H2-type domain-containing protein</fullName>
    </recommendedName>
</protein>
<dbReference type="Gene3D" id="3.30.160.60">
    <property type="entry name" value="Classic Zinc Finger"/>
    <property type="match status" value="4"/>
</dbReference>
<dbReference type="AlphaFoldDB" id="A0A6A0HBQ2"/>
<keyword evidence="2" id="KW-0479">Metal-binding</keyword>
<dbReference type="EMBL" id="JQDR03002126">
    <property type="protein sequence ID" value="KAA0203220.1"/>
    <property type="molecule type" value="Genomic_DNA"/>
</dbReference>
<dbReference type="PROSITE" id="PS00028">
    <property type="entry name" value="ZINC_FINGER_C2H2_1"/>
    <property type="match status" value="1"/>
</dbReference>
<feature type="compositionally biased region" description="Basic and acidic residues" evidence="8">
    <location>
        <begin position="426"/>
        <end position="441"/>
    </location>
</feature>
<evidence type="ECO:0000256" key="7">
    <source>
        <dbReference type="PROSITE-ProRule" id="PRU00042"/>
    </source>
</evidence>
<evidence type="ECO:0000256" key="4">
    <source>
        <dbReference type="ARBA" id="ARBA00022771"/>
    </source>
</evidence>
<evidence type="ECO:0000256" key="3">
    <source>
        <dbReference type="ARBA" id="ARBA00022737"/>
    </source>
</evidence>
<dbReference type="GO" id="GO:0005634">
    <property type="term" value="C:nucleus"/>
    <property type="evidence" value="ECO:0007669"/>
    <property type="project" value="UniProtKB-SubCell"/>
</dbReference>
<evidence type="ECO:0000256" key="2">
    <source>
        <dbReference type="ARBA" id="ARBA00022723"/>
    </source>
</evidence>
<dbReference type="SUPFAM" id="SSF57667">
    <property type="entry name" value="beta-beta-alpha zinc fingers"/>
    <property type="match status" value="2"/>
</dbReference>
<reference evidence="10" key="1">
    <citation type="submission" date="2014-08" db="EMBL/GenBank/DDBJ databases">
        <authorList>
            <person name="Murali S."/>
            <person name="Richards S."/>
            <person name="Bandaranaike D."/>
            <person name="Bellair M."/>
            <person name="Blankenburg K."/>
            <person name="Chao H."/>
            <person name="Dinh H."/>
            <person name="Doddapaneni H."/>
            <person name="Dugan-Rocha S."/>
            <person name="Elkadiri S."/>
            <person name="Gnanaolivu R."/>
            <person name="Hughes D."/>
            <person name="Lee S."/>
            <person name="Li M."/>
            <person name="Ming W."/>
            <person name="Munidasa M."/>
            <person name="Muniz J."/>
            <person name="Nguyen L."/>
            <person name="Osuji N."/>
            <person name="Pu L.-L."/>
            <person name="Puazo M."/>
            <person name="Skinner E."/>
            <person name="Qu C."/>
            <person name="Quiroz J."/>
            <person name="Raj R."/>
            <person name="Weissenberger G."/>
            <person name="Xin Y."/>
            <person name="Zou X."/>
            <person name="Han Y."/>
            <person name="Worley K."/>
            <person name="Muzny D."/>
            <person name="Gibbs R."/>
        </authorList>
    </citation>
    <scope>NUCLEOTIDE SEQUENCE</scope>
    <source>
        <strain evidence="10">HAZT.00-mixed</strain>
        <tissue evidence="10">Whole organism</tissue>
    </source>
</reference>
<organism evidence="10">
    <name type="scientific">Hyalella azteca</name>
    <name type="common">Amphipod</name>
    <dbReference type="NCBI Taxonomy" id="294128"/>
    <lineage>
        <taxon>Eukaryota</taxon>
        <taxon>Metazoa</taxon>
        <taxon>Ecdysozoa</taxon>
        <taxon>Arthropoda</taxon>
        <taxon>Crustacea</taxon>
        <taxon>Multicrustacea</taxon>
        <taxon>Malacostraca</taxon>
        <taxon>Eumalacostraca</taxon>
        <taxon>Peracarida</taxon>
        <taxon>Amphipoda</taxon>
        <taxon>Senticaudata</taxon>
        <taxon>Talitrida</taxon>
        <taxon>Talitroidea</taxon>
        <taxon>Hyalellidae</taxon>
        <taxon>Hyalella</taxon>
    </lineage>
</organism>
<feature type="region of interest" description="Disordered" evidence="8">
    <location>
        <begin position="152"/>
        <end position="181"/>
    </location>
</feature>
<evidence type="ECO:0000256" key="8">
    <source>
        <dbReference type="SAM" id="MobiDB-lite"/>
    </source>
</evidence>
<evidence type="ECO:0000256" key="1">
    <source>
        <dbReference type="ARBA" id="ARBA00004123"/>
    </source>
</evidence>
<name>A0A6A0HBQ2_HYAAZ</name>
<dbReference type="InterPro" id="IPR050888">
    <property type="entry name" value="ZnF_C2H2-type_TF"/>
</dbReference>
<accession>A0A6A0HBQ2</accession>
<dbReference type="OrthoDB" id="6376310at2759"/>
<reference evidence="10" key="2">
    <citation type="journal article" date="2018" name="Environ. Sci. Technol.">
        <title>The Toxicogenome of Hyalella azteca: A Model for Sediment Ecotoxicology and Evolutionary Toxicology.</title>
        <authorList>
            <person name="Poynton H.C."/>
            <person name="Hasenbein S."/>
            <person name="Benoit J.B."/>
            <person name="Sepulveda M.S."/>
            <person name="Poelchau M.F."/>
            <person name="Hughes D.S.T."/>
            <person name="Murali S.C."/>
            <person name="Chen S."/>
            <person name="Glastad K.M."/>
            <person name="Goodisman M.A.D."/>
            <person name="Werren J.H."/>
            <person name="Vineis J.H."/>
            <person name="Bowen J.L."/>
            <person name="Friedrich M."/>
            <person name="Jones J."/>
            <person name="Robertson H.M."/>
            <person name="Feyereisen R."/>
            <person name="Mechler-Hickson A."/>
            <person name="Mathers N."/>
            <person name="Lee C.E."/>
            <person name="Colbourne J.K."/>
            <person name="Biales A."/>
            <person name="Johnston J.S."/>
            <person name="Wellborn G.A."/>
            <person name="Rosendale A.J."/>
            <person name="Cridge A.G."/>
            <person name="Munoz-Torres M.C."/>
            <person name="Bain P.A."/>
            <person name="Manny A.R."/>
            <person name="Major K.M."/>
            <person name="Lambert F.N."/>
            <person name="Vulpe C.D."/>
            <person name="Tuck P."/>
            <person name="Blalock B.J."/>
            <person name="Lin Y.Y."/>
            <person name="Smith M.E."/>
            <person name="Ochoa-Acuna H."/>
            <person name="Chen M.M."/>
            <person name="Childers C.P."/>
            <person name="Qu J."/>
            <person name="Dugan S."/>
            <person name="Lee S.L."/>
            <person name="Chao H."/>
            <person name="Dinh H."/>
            <person name="Han Y."/>
            <person name="Doddapaneni H."/>
            <person name="Worley K.C."/>
            <person name="Muzny D.M."/>
            <person name="Gibbs R.A."/>
            <person name="Richards S."/>
        </authorList>
    </citation>
    <scope>NUCLEOTIDE SEQUENCE</scope>
    <source>
        <strain evidence="10">HAZT.00-mixed</strain>
        <tissue evidence="10">Whole organism</tissue>
    </source>
</reference>
<dbReference type="FunFam" id="3.30.160.60:FF:000100">
    <property type="entry name" value="Zinc finger 45-like"/>
    <property type="match status" value="1"/>
</dbReference>
<evidence type="ECO:0000256" key="6">
    <source>
        <dbReference type="ARBA" id="ARBA00023242"/>
    </source>
</evidence>
<evidence type="ECO:0000259" key="9">
    <source>
        <dbReference type="PROSITE" id="PS50157"/>
    </source>
</evidence>
<sequence length="441" mass="48529">MQSIVPSHSSVVSAFQNNRWSQTKSRPAASIDAASQISYCPECGKGFRGVYRKYNIKKHMAIHTGLKTFQCPYCPHNTNKKGNLKTHVLMVHNLPFDDKSRPGDVQSSYISSRRATTDTVTLASTYTPRVNTEVLNQGDCSLYTHYQTKASKSDANAKLSSTPRHSEGSLNAETSAIRSSKSSPAIGHLSFAKKDANMTPSVAFKSTSSGVESRLQRHLSRLVSSSKHCEKISASCSGQSLHSPISSVSLGLPSTDSAMFFNFLSPSSKNRPILPKTFSSSQEGKRRLDSIQQQRLGNEGVNLSSWESSKSSSQTMHMLPDSSISCQICSKVFRGEYCKYNLKKHITIHFGIKPFSCPLCQRTFNQKSSMRRHLTFVHNTDPDNLSSSSQNFVAVNEVQRNVMSLSSVTVENASDVHSSSVDPTGTEDRNETNLDEPPSHS</sequence>
<keyword evidence="6" id="KW-0539">Nucleus</keyword>
<dbReference type="Proteomes" id="UP000711488">
    <property type="component" value="Unassembled WGS sequence"/>
</dbReference>
<feature type="domain" description="C2H2-type" evidence="9">
    <location>
        <begin position="355"/>
        <end position="383"/>
    </location>
</feature>
<gene>
    <name evidence="10" type="ORF">HAZT_HAZT000638</name>
</gene>
<dbReference type="SMART" id="SM00355">
    <property type="entry name" value="ZnF_C2H2"/>
    <property type="match status" value="4"/>
</dbReference>
<dbReference type="InterPro" id="IPR036236">
    <property type="entry name" value="Znf_C2H2_sf"/>
</dbReference>
<evidence type="ECO:0000313" key="10">
    <source>
        <dbReference type="EMBL" id="KAA0203220.1"/>
    </source>
</evidence>
<comment type="caution">
    <text evidence="10">The sequence shown here is derived from an EMBL/GenBank/DDBJ whole genome shotgun (WGS) entry which is preliminary data.</text>
</comment>
<comment type="subcellular location">
    <subcellularLocation>
        <location evidence="1">Nucleus</location>
    </subcellularLocation>
</comment>
<reference evidence="10" key="3">
    <citation type="submission" date="2019-06" db="EMBL/GenBank/DDBJ databases">
        <authorList>
            <person name="Poynton C."/>
            <person name="Hasenbein S."/>
            <person name="Benoit J.B."/>
            <person name="Sepulveda M.S."/>
            <person name="Poelchau M.F."/>
            <person name="Murali S.C."/>
            <person name="Chen S."/>
            <person name="Glastad K.M."/>
            <person name="Werren J.H."/>
            <person name="Vineis J.H."/>
            <person name="Bowen J.L."/>
            <person name="Friedrich M."/>
            <person name="Jones J."/>
            <person name="Robertson H.M."/>
            <person name="Feyereisen R."/>
            <person name="Mechler-Hickson A."/>
            <person name="Mathers N."/>
            <person name="Lee C.E."/>
            <person name="Colbourne J.K."/>
            <person name="Biales A."/>
            <person name="Johnston J.S."/>
            <person name="Wellborn G.A."/>
            <person name="Rosendale A.J."/>
            <person name="Cridge A.G."/>
            <person name="Munoz-Torres M.C."/>
            <person name="Bain P.A."/>
            <person name="Manny A.R."/>
            <person name="Major K.M."/>
            <person name="Lambert F.N."/>
            <person name="Vulpe C.D."/>
            <person name="Tuck P."/>
            <person name="Blalock B.J."/>
            <person name="Lin Y.-Y."/>
            <person name="Smith M.E."/>
            <person name="Ochoa-Acuna H."/>
            <person name="Chen M.-J.M."/>
            <person name="Childers C.P."/>
            <person name="Qu J."/>
            <person name="Dugan S."/>
            <person name="Lee S.L."/>
            <person name="Chao H."/>
            <person name="Dinh H."/>
            <person name="Han Y."/>
            <person name="Doddapaneni H."/>
            <person name="Worley K.C."/>
            <person name="Muzny D.M."/>
            <person name="Gibbs R.A."/>
            <person name="Richards S."/>
        </authorList>
    </citation>
    <scope>NUCLEOTIDE SEQUENCE</scope>
    <source>
        <strain evidence="10">HAZT.00-mixed</strain>
        <tissue evidence="10">Whole organism</tissue>
    </source>
</reference>
<feature type="region of interest" description="Disordered" evidence="8">
    <location>
        <begin position="410"/>
        <end position="441"/>
    </location>
</feature>
<keyword evidence="5" id="KW-0862">Zinc</keyword>
<proteinExistence type="predicted"/>
<dbReference type="PROSITE" id="PS50157">
    <property type="entry name" value="ZINC_FINGER_C2H2_2"/>
    <property type="match status" value="1"/>
</dbReference>
<feature type="compositionally biased region" description="Polar residues" evidence="8">
    <location>
        <begin position="410"/>
        <end position="423"/>
    </location>
</feature>
<dbReference type="InterPro" id="IPR013087">
    <property type="entry name" value="Znf_C2H2_type"/>
</dbReference>
<dbReference type="Pfam" id="PF00096">
    <property type="entry name" value="zf-C2H2"/>
    <property type="match status" value="2"/>
</dbReference>
<dbReference type="GO" id="GO:0008270">
    <property type="term" value="F:zinc ion binding"/>
    <property type="evidence" value="ECO:0007669"/>
    <property type="project" value="UniProtKB-KW"/>
</dbReference>
<keyword evidence="4 7" id="KW-0863">Zinc-finger</keyword>
<keyword evidence="3" id="KW-0677">Repeat</keyword>
<evidence type="ECO:0000256" key="5">
    <source>
        <dbReference type="ARBA" id="ARBA00022833"/>
    </source>
</evidence>
<dbReference type="PANTHER" id="PTHR24406">
    <property type="entry name" value="TRANSCRIPTIONAL REPRESSOR CTCFL-RELATED"/>
    <property type="match status" value="1"/>
</dbReference>